<evidence type="ECO:0000256" key="3">
    <source>
        <dbReference type="ARBA" id="ARBA00023274"/>
    </source>
</evidence>
<dbReference type="PANTHER" id="PTHR11205">
    <property type="entry name" value="RIBOSOMAL PROTEIN S7"/>
    <property type="match status" value="1"/>
</dbReference>
<keyword evidence="2 5" id="KW-0689">Ribosomal protein</keyword>
<sequence length="232" mass="27047">MSSLTRRVFDLRKAANFSNVNCIQKRNTVWPSNYIKPLATEQLTEVKQQSPEEFEKLKFVPVIAAPNHVSSSLFYNRTFDQFLKVIMRDGDKWKAIDGMRMALFEVKRIQLKKYRQAKSDEERAAIELNPLTVFEKAIENCKPLMITQKIKRGGATYQVPFPIVEKDSTFLAMKWLSDLILFRPKPRSEVFHIAMAKEIVNAYNNEGKVVKKKIDLHKLCEANKAYAHYRWS</sequence>
<evidence type="ECO:0000313" key="5">
    <source>
        <dbReference type="EMBL" id="RWS08546.1"/>
    </source>
</evidence>
<dbReference type="Gene3D" id="1.10.455.10">
    <property type="entry name" value="Ribosomal protein S7 domain"/>
    <property type="match status" value="1"/>
</dbReference>
<proteinExistence type="inferred from homology"/>
<evidence type="ECO:0000256" key="2">
    <source>
        <dbReference type="ARBA" id="ARBA00022980"/>
    </source>
</evidence>
<dbReference type="PIRSF" id="PIRSF002122">
    <property type="entry name" value="RPS7p_RPS7a_RPS5e_RPS7o"/>
    <property type="match status" value="1"/>
</dbReference>
<organism evidence="5 6">
    <name type="scientific">Dinothrombium tinctorium</name>
    <dbReference type="NCBI Taxonomy" id="1965070"/>
    <lineage>
        <taxon>Eukaryota</taxon>
        <taxon>Metazoa</taxon>
        <taxon>Ecdysozoa</taxon>
        <taxon>Arthropoda</taxon>
        <taxon>Chelicerata</taxon>
        <taxon>Arachnida</taxon>
        <taxon>Acari</taxon>
        <taxon>Acariformes</taxon>
        <taxon>Trombidiformes</taxon>
        <taxon>Prostigmata</taxon>
        <taxon>Anystina</taxon>
        <taxon>Parasitengona</taxon>
        <taxon>Trombidioidea</taxon>
        <taxon>Trombidiidae</taxon>
        <taxon>Dinothrombium</taxon>
    </lineage>
</organism>
<dbReference type="InterPro" id="IPR000235">
    <property type="entry name" value="Ribosomal_uS7"/>
</dbReference>
<dbReference type="GO" id="GO:0005840">
    <property type="term" value="C:ribosome"/>
    <property type="evidence" value="ECO:0007669"/>
    <property type="project" value="UniProtKB-KW"/>
</dbReference>
<dbReference type="EMBL" id="NCKU01002918">
    <property type="protein sequence ID" value="RWS08546.1"/>
    <property type="molecule type" value="Genomic_DNA"/>
</dbReference>
<comment type="caution">
    <text evidence="5">The sequence shown here is derived from an EMBL/GenBank/DDBJ whole genome shotgun (WGS) entry which is preliminary data.</text>
</comment>
<gene>
    <name evidence="5" type="ORF">B4U79_05348</name>
</gene>
<accession>A0A443QZW4</accession>
<dbReference type="STRING" id="1965070.A0A443QZW4"/>
<feature type="domain" description="Small ribosomal subunit protein uS7" evidence="4">
    <location>
        <begin position="68"/>
        <end position="224"/>
    </location>
</feature>
<dbReference type="OrthoDB" id="9972728at2759"/>
<dbReference type="AlphaFoldDB" id="A0A443QZW4"/>
<dbReference type="InterPro" id="IPR023798">
    <property type="entry name" value="Ribosomal_uS7_dom"/>
</dbReference>
<reference evidence="5 6" key="1">
    <citation type="journal article" date="2018" name="Gigascience">
        <title>Genomes of trombidid mites reveal novel predicted allergens and laterally-transferred genes associated with secondary metabolism.</title>
        <authorList>
            <person name="Dong X."/>
            <person name="Chaisiri K."/>
            <person name="Xia D."/>
            <person name="Armstrong S.D."/>
            <person name="Fang Y."/>
            <person name="Donnelly M.J."/>
            <person name="Kadowaki T."/>
            <person name="McGarry J.W."/>
            <person name="Darby A.C."/>
            <person name="Makepeace B.L."/>
        </authorList>
    </citation>
    <scope>NUCLEOTIDE SEQUENCE [LARGE SCALE GENOMIC DNA]</scope>
    <source>
        <strain evidence="5">UoL-WK</strain>
    </source>
</reference>
<keyword evidence="3" id="KW-0687">Ribonucleoprotein</keyword>
<evidence type="ECO:0000256" key="1">
    <source>
        <dbReference type="ARBA" id="ARBA00007151"/>
    </source>
</evidence>
<evidence type="ECO:0000259" key="4">
    <source>
        <dbReference type="Pfam" id="PF00177"/>
    </source>
</evidence>
<dbReference type="CDD" id="cd14870">
    <property type="entry name" value="uS7_Mitochondria_Mammalian"/>
    <property type="match status" value="1"/>
</dbReference>
<dbReference type="InterPro" id="IPR036823">
    <property type="entry name" value="Ribosomal_uS7_dom_sf"/>
</dbReference>
<dbReference type="SUPFAM" id="SSF47973">
    <property type="entry name" value="Ribosomal protein S7"/>
    <property type="match status" value="1"/>
</dbReference>
<name>A0A443QZW4_9ACAR</name>
<dbReference type="GO" id="GO:0006412">
    <property type="term" value="P:translation"/>
    <property type="evidence" value="ECO:0007669"/>
    <property type="project" value="InterPro"/>
</dbReference>
<evidence type="ECO:0000313" key="6">
    <source>
        <dbReference type="Proteomes" id="UP000285301"/>
    </source>
</evidence>
<dbReference type="Pfam" id="PF00177">
    <property type="entry name" value="Ribosomal_S7"/>
    <property type="match status" value="1"/>
</dbReference>
<dbReference type="GO" id="GO:1990904">
    <property type="term" value="C:ribonucleoprotein complex"/>
    <property type="evidence" value="ECO:0007669"/>
    <property type="project" value="UniProtKB-KW"/>
</dbReference>
<protein>
    <submittedName>
        <fullName evidence="5">28S ribosomal protein S7-like protein</fullName>
    </submittedName>
</protein>
<dbReference type="Proteomes" id="UP000285301">
    <property type="component" value="Unassembled WGS sequence"/>
</dbReference>
<comment type="similarity">
    <text evidence="1">Belongs to the universal ribosomal protein uS7 family.</text>
</comment>
<keyword evidence="6" id="KW-1185">Reference proteome</keyword>